<sequence length="62" mass="7013">MVRRPVGESFSANRNIVQHVQLRANVDTVKVEELDLRSRSDECYTSNTSEALITTGEGLYKQ</sequence>
<accession>A0A080ZWK9</accession>
<dbReference type="EMBL" id="ANJA01002237">
    <property type="protein sequence ID" value="ETO71020.1"/>
    <property type="molecule type" value="Genomic_DNA"/>
</dbReference>
<gene>
    <name evidence="1" type="ORF">F444_12570</name>
</gene>
<evidence type="ECO:0000313" key="2">
    <source>
        <dbReference type="Proteomes" id="UP000028582"/>
    </source>
</evidence>
<dbReference type="AlphaFoldDB" id="A0A080ZWK9"/>
<proteinExistence type="predicted"/>
<dbReference type="Proteomes" id="UP000028582">
    <property type="component" value="Unassembled WGS sequence"/>
</dbReference>
<organism evidence="1 2">
    <name type="scientific">Phytophthora nicotianae P1976</name>
    <dbReference type="NCBI Taxonomy" id="1317066"/>
    <lineage>
        <taxon>Eukaryota</taxon>
        <taxon>Sar</taxon>
        <taxon>Stramenopiles</taxon>
        <taxon>Oomycota</taxon>
        <taxon>Peronosporomycetes</taxon>
        <taxon>Peronosporales</taxon>
        <taxon>Peronosporaceae</taxon>
        <taxon>Phytophthora</taxon>
    </lineage>
</organism>
<protein>
    <submittedName>
        <fullName evidence="1">Uncharacterized protein</fullName>
    </submittedName>
</protein>
<evidence type="ECO:0000313" key="1">
    <source>
        <dbReference type="EMBL" id="ETO71020.1"/>
    </source>
</evidence>
<reference evidence="1 2" key="1">
    <citation type="submission" date="2013-11" db="EMBL/GenBank/DDBJ databases">
        <title>The Genome Sequence of Phytophthora parasitica P1976.</title>
        <authorList>
            <consortium name="The Broad Institute Genomics Platform"/>
            <person name="Russ C."/>
            <person name="Tyler B."/>
            <person name="Panabieres F."/>
            <person name="Shan W."/>
            <person name="Tripathy S."/>
            <person name="Grunwald N."/>
            <person name="Machado M."/>
            <person name="Johnson C.S."/>
            <person name="Walker B."/>
            <person name="Young S."/>
            <person name="Zeng Q."/>
            <person name="Gargeya S."/>
            <person name="Fitzgerald M."/>
            <person name="Haas B."/>
            <person name="Abouelleil A."/>
            <person name="Allen A.W."/>
            <person name="Alvarado L."/>
            <person name="Arachchi H.M."/>
            <person name="Berlin A.M."/>
            <person name="Chapman S.B."/>
            <person name="Gainer-Dewar J."/>
            <person name="Goldberg J."/>
            <person name="Griggs A."/>
            <person name="Gujja S."/>
            <person name="Hansen M."/>
            <person name="Howarth C."/>
            <person name="Imamovic A."/>
            <person name="Ireland A."/>
            <person name="Larimer J."/>
            <person name="McCowan C."/>
            <person name="Murphy C."/>
            <person name="Pearson M."/>
            <person name="Poon T.W."/>
            <person name="Priest M."/>
            <person name="Roberts A."/>
            <person name="Saif S."/>
            <person name="Shea T."/>
            <person name="Sisk P."/>
            <person name="Sykes S."/>
            <person name="Wortman J."/>
            <person name="Nusbaum C."/>
            <person name="Birren B."/>
        </authorList>
    </citation>
    <scope>NUCLEOTIDE SEQUENCE [LARGE SCALE GENOMIC DNA]</scope>
    <source>
        <strain evidence="1 2">P1976</strain>
    </source>
</reference>
<name>A0A080ZWK9_PHYNI</name>
<comment type="caution">
    <text evidence="1">The sequence shown here is derived from an EMBL/GenBank/DDBJ whole genome shotgun (WGS) entry which is preliminary data.</text>
</comment>